<evidence type="ECO:0000313" key="1">
    <source>
        <dbReference type="EMBL" id="THG40709.1"/>
    </source>
</evidence>
<sequence length="269" mass="29646">MLDAAIASGNENEVSTIVKYARAADPASGDAVLRIADEWREVRAKDRQTRIVRAGWTDLWVGRAEVGGFITTGNSNTAGATGVLDLTREGLEWRHKLRGRIDYQRSLGITTREHYLAAYEPNWKLDSRRYVYGALQYESDRFLGYSDRYSASAGAGYSAIQSPKVTLNLELGPAFRHTEFTDATVESSIAARGSVDFDWKLTPGLTLRQDASAYLQQFNSTVSSTTAMAAKLLGPLSAQVSYTVQYESMPPEGRVSTDTISRASLVYTF</sequence>
<dbReference type="EMBL" id="SSTI01000004">
    <property type="protein sequence ID" value="THG40709.1"/>
    <property type="molecule type" value="Genomic_DNA"/>
</dbReference>
<comment type="caution">
    <text evidence="1">The sequence shown here is derived from an EMBL/GenBank/DDBJ whole genome shotgun (WGS) entry which is preliminary data.</text>
</comment>
<reference evidence="1 2" key="1">
    <citation type="submission" date="2019-04" db="EMBL/GenBank/DDBJ databases">
        <title>Microbes associate with the intestines of laboratory mice.</title>
        <authorList>
            <person name="Navarre W."/>
            <person name="Wong E."/>
            <person name="Huang K.C."/>
            <person name="Tropini C."/>
            <person name="Ng K."/>
            <person name="Yu B."/>
        </authorList>
    </citation>
    <scope>NUCLEOTIDE SEQUENCE [LARGE SCALE GENOMIC DNA]</scope>
    <source>
        <strain evidence="1 2">NM83_B4-11</strain>
    </source>
</reference>
<dbReference type="Pfam" id="PF04338">
    <property type="entry name" value="DUF481"/>
    <property type="match status" value="1"/>
</dbReference>
<protein>
    <submittedName>
        <fullName evidence="1">DUF481 domain-containing protein</fullName>
    </submittedName>
</protein>
<name>A0ABY2QJ87_9SPHN</name>
<dbReference type="InterPro" id="IPR007433">
    <property type="entry name" value="DUF481"/>
</dbReference>
<organism evidence="1 2">
    <name type="scientific">Sphingomonas olei</name>
    <dbReference type="NCBI Taxonomy" id="1886787"/>
    <lineage>
        <taxon>Bacteria</taxon>
        <taxon>Pseudomonadati</taxon>
        <taxon>Pseudomonadota</taxon>
        <taxon>Alphaproteobacteria</taxon>
        <taxon>Sphingomonadales</taxon>
        <taxon>Sphingomonadaceae</taxon>
        <taxon>Sphingomonas</taxon>
    </lineage>
</organism>
<keyword evidence="2" id="KW-1185">Reference proteome</keyword>
<gene>
    <name evidence="1" type="ORF">E5988_06975</name>
</gene>
<dbReference type="Proteomes" id="UP000308038">
    <property type="component" value="Unassembled WGS sequence"/>
</dbReference>
<evidence type="ECO:0000313" key="2">
    <source>
        <dbReference type="Proteomes" id="UP000308038"/>
    </source>
</evidence>
<accession>A0ABY2QJ87</accession>
<proteinExistence type="predicted"/>